<dbReference type="Proteomes" id="UP000286947">
    <property type="component" value="Unassembled WGS sequence"/>
</dbReference>
<protein>
    <submittedName>
        <fullName evidence="2">Uncharacterized protein</fullName>
    </submittedName>
</protein>
<comment type="caution">
    <text evidence="2">The sequence shown here is derived from an EMBL/GenBank/DDBJ whole genome shotgun (WGS) entry which is preliminary data.</text>
</comment>
<proteinExistence type="predicted"/>
<dbReference type="AlphaFoldDB" id="A0A433SHN1"/>
<evidence type="ECO:0000313" key="2">
    <source>
        <dbReference type="EMBL" id="RUS68251.1"/>
    </source>
</evidence>
<reference evidence="2 3" key="1">
    <citation type="submission" date="2018-01" db="EMBL/GenBank/DDBJ databases">
        <title>Saezia sanguinis gen. nov., sp. nov., in the order Burkholderiales isolated from human blood.</title>
        <authorList>
            <person name="Medina-Pascual M.J."/>
            <person name="Valdezate S."/>
            <person name="Monzon S."/>
            <person name="Cuesta I."/>
            <person name="Carrasco G."/>
            <person name="Villalon P."/>
            <person name="Saez-Nieto J.A."/>
        </authorList>
    </citation>
    <scope>NUCLEOTIDE SEQUENCE [LARGE SCALE GENOMIC DNA]</scope>
    <source>
        <strain evidence="2 3">CNM695-12</strain>
    </source>
</reference>
<evidence type="ECO:0000313" key="3">
    <source>
        <dbReference type="Proteomes" id="UP000286947"/>
    </source>
</evidence>
<name>A0A433SHN1_9BURK</name>
<feature type="signal peptide" evidence="1">
    <location>
        <begin position="1"/>
        <end position="28"/>
    </location>
</feature>
<dbReference type="EMBL" id="PQSP01000001">
    <property type="protein sequence ID" value="RUS68251.1"/>
    <property type="molecule type" value="Genomic_DNA"/>
</dbReference>
<dbReference type="RefSeq" id="WP_126978247.1">
    <property type="nucleotide sequence ID" value="NZ_PQSP01000001.1"/>
</dbReference>
<keyword evidence="1" id="KW-0732">Signal</keyword>
<feature type="chain" id="PRO_5019469274" evidence="1">
    <location>
        <begin position="29"/>
        <end position="153"/>
    </location>
</feature>
<evidence type="ECO:0000256" key="1">
    <source>
        <dbReference type="SAM" id="SignalP"/>
    </source>
</evidence>
<keyword evidence="3" id="KW-1185">Reference proteome</keyword>
<sequence length="153" mass="17052" precursor="true">MKMSLTKKGLAAAFAALGMFSLISTVHAQTEPYYAGAASADISTGRVTGTLDQLCHFLVKDRYEREFPSGNPRFIDAKFAWFASGKQGDNVRKLACSIKDQYLRRVDGVMIWYPPEPVFPDIPSSPWGPALCNEYNGTGLYADRDGCWWYPPK</sequence>
<accession>A0A433SHN1</accession>
<gene>
    <name evidence="2" type="ORF">CUZ56_00739</name>
</gene>
<organism evidence="2 3">
    <name type="scientific">Saezia sanguinis</name>
    <dbReference type="NCBI Taxonomy" id="1965230"/>
    <lineage>
        <taxon>Bacteria</taxon>
        <taxon>Pseudomonadati</taxon>
        <taxon>Pseudomonadota</taxon>
        <taxon>Betaproteobacteria</taxon>
        <taxon>Burkholderiales</taxon>
        <taxon>Saeziaceae</taxon>
        <taxon>Saezia</taxon>
    </lineage>
</organism>